<evidence type="ECO:0000256" key="9">
    <source>
        <dbReference type="ARBA" id="ARBA00023295"/>
    </source>
</evidence>
<evidence type="ECO:0000256" key="6">
    <source>
        <dbReference type="ARBA" id="ARBA00022801"/>
    </source>
</evidence>
<keyword evidence="12" id="KW-1133">Transmembrane helix</keyword>
<dbReference type="GO" id="GO:0004560">
    <property type="term" value="F:alpha-L-fucosidase activity"/>
    <property type="evidence" value="ECO:0007669"/>
    <property type="project" value="UniProtKB-EC"/>
</dbReference>
<evidence type="ECO:0000256" key="11">
    <source>
        <dbReference type="ARBA" id="ARBA00032971"/>
    </source>
</evidence>
<feature type="domain" description="Glycoside hydrolase family 29 N-terminal" evidence="13">
    <location>
        <begin position="88"/>
        <end position="132"/>
    </location>
</feature>
<organism evidence="15 16">
    <name type="scientific">Scophthalmus maximus</name>
    <name type="common">Turbot</name>
    <name type="synonym">Psetta maxima</name>
    <dbReference type="NCBI Taxonomy" id="52904"/>
    <lineage>
        <taxon>Eukaryota</taxon>
        <taxon>Metazoa</taxon>
        <taxon>Chordata</taxon>
        <taxon>Craniata</taxon>
        <taxon>Vertebrata</taxon>
        <taxon>Euteleostomi</taxon>
        <taxon>Actinopterygii</taxon>
        <taxon>Neopterygii</taxon>
        <taxon>Teleostei</taxon>
        <taxon>Neoteleostei</taxon>
        <taxon>Acanthomorphata</taxon>
        <taxon>Carangaria</taxon>
        <taxon>Pleuronectiformes</taxon>
        <taxon>Pleuronectoidei</taxon>
        <taxon>Scophthalmidae</taxon>
        <taxon>Scophthalmus</taxon>
    </lineage>
</organism>
<protein>
    <recommendedName>
        <fullName evidence="4">Tissue alpha-L-fucosidase</fullName>
        <ecNumber evidence="3">3.2.1.51</ecNumber>
    </recommendedName>
    <alternativeName>
        <fullName evidence="10">Alpha-L-fucosidase I</fullName>
    </alternativeName>
    <alternativeName>
        <fullName evidence="11">Alpha-L-fucoside fucohydrolase 1</fullName>
    </alternativeName>
</protein>
<dbReference type="Pfam" id="PF01120">
    <property type="entry name" value="Alpha_L_fucos"/>
    <property type="match status" value="1"/>
</dbReference>
<dbReference type="InterPro" id="IPR013780">
    <property type="entry name" value="Glyco_hydro_b"/>
</dbReference>
<keyword evidence="8" id="KW-0458">Lysosome</keyword>
<evidence type="ECO:0000313" key="15">
    <source>
        <dbReference type="Ensembl" id="ENSSMAP00000027758.2"/>
    </source>
</evidence>
<keyword evidence="5" id="KW-0732">Signal</keyword>
<dbReference type="PANTHER" id="PTHR10030">
    <property type="entry name" value="ALPHA-L-FUCOSIDASE"/>
    <property type="match status" value="1"/>
</dbReference>
<sequence>MLVPVRVRVRVCESSGHPHIYKDDTPELFSLRCGAPDTCWNSTQFLAWLYNDSPVKVKPVVPYTTVYPVIFVMSVLVMLRPSYTLFSQDMVSVVAMGGNYLLNIGPMANGMIAPVFEERLRGLAAWLGINGEAIYASTLWRVQTENSTVEVWYIAKKGTVYGILLGWPFKQLFHLRTPKTSEGTKVTLLNYLTKWEPETQTAGLMILLPEMPLSHGNAWTLKLEGVA</sequence>
<dbReference type="Ensembl" id="ENSSMAT00000028101.2">
    <property type="protein sequence ID" value="ENSSMAP00000027758.2"/>
    <property type="gene ID" value="ENSSMAG00000016967.2"/>
</dbReference>
<evidence type="ECO:0000256" key="10">
    <source>
        <dbReference type="ARBA" id="ARBA00031765"/>
    </source>
</evidence>
<dbReference type="SMART" id="SM00812">
    <property type="entry name" value="Alpha_L_fucos"/>
    <property type="match status" value="1"/>
</dbReference>
<evidence type="ECO:0000256" key="1">
    <source>
        <dbReference type="ARBA" id="ARBA00004371"/>
    </source>
</evidence>
<dbReference type="GO" id="GO:0005764">
    <property type="term" value="C:lysosome"/>
    <property type="evidence" value="ECO:0007669"/>
    <property type="project" value="UniProtKB-SubCell"/>
</dbReference>
<evidence type="ECO:0000256" key="12">
    <source>
        <dbReference type="SAM" id="Phobius"/>
    </source>
</evidence>
<proteinExistence type="inferred from homology"/>
<dbReference type="InterPro" id="IPR031919">
    <property type="entry name" value="Fucosidase_C"/>
</dbReference>
<feature type="transmembrane region" description="Helical" evidence="12">
    <location>
        <begin position="60"/>
        <end position="79"/>
    </location>
</feature>
<dbReference type="Pfam" id="PF16757">
    <property type="entry name" value="Fucosidase_C"/>
    <property type="match status" value="1"/>
</dbReference>
<dbReference type="PANTHER" id="PTHR10030:SF2">
    <property type="entry name" value="TISSUE ALPHA-L-FUCOSIDASE"/>
    <property type="match status" value="1"/>
</dbReference>
<dbReference type="Gene3D" id="3.20.20.80">
    <property type="entry name" value="Glycosidases"/>
    <property type="match status" value="1"/>
</dbReference>
<accession>A0A8D3B374</accession>
<keyword evidence="12" id="KW-0472">Membrane</keyword>
<dbReference type="Gene3D" id="2.60.40.1180">
    <property type="entry name" value="Golgi alpha-mannosidase II"/>
    <property type="match status" value="1"/>
</dbReference>
<reference evidence="15" key="2">
    <citation type="submission" date="2025-08" db="UniProtKB">
        <authorList>
            <consortium name="Ensembl"/>
        </authorList>
    </citation>
    <scope>IDENTIFICATION</scope>
</reference>
<evidence type="ECO:0000256" key="7">
    <source>
        <dbReference type="ARBA" id="ARBA00023098"/>
    </source>
</evidence>
<evidence type="ECO:0000256" key="2">
    <source>
        <dbReference type="ARBA" id="ARBA00007951"/>
    </source>
</evidence>
<dbReference type="AlphaFoldDB" id="A0A8D3B374"/>
<dbReference type="InterPro" id="IPR000933">
    <property type="entry name" value="Glyco_hydro_29"/>
</dbReference>
<evidence type="ECO:0000259" key="14">
    <source>
        <dbReference type="Pfam" id="PF16757"/>
    </source>
</evidence>
<dbReference type="Proteomes" id="UP000694558">
    <property type="component" value="Chromosome 22"/>
</dbReference>
<keyword evidence="12" id="KW-0812">Transmembrane</keyword>
<evidence type="ECO:0000256" key="8">
    <source>
        <dbReference type="ARBA" id="ARBA00023228"/>
    </source>
</evidence>
<dbReference type="InterPro" id="IPR017853">
    <property type="entry name" value="GH"/>
</dbReference>
<dbReference type="EC" id="3.2.1.51" evidence="3"/>
<name>A0A8D3B374_SCOMX</name>
<dbReference type="InterPro" id="IPR057739">
    <property type="entry name" value="Glyco_hydro_29_N"/>
</dbReference>
<reference evidence="15" key="1">
    <citation type="submission" date="2023-05" db="EMBL/GenBank/DDBJ databases">
        <title>High-quality long-read genome of Scophthalmus maximus.</title>
        <authorList>
            <person name="Lien S."/>
            <person name="Martinez P."/>
        </authorList>
    </citation>
    <scope>NUCLEOTIDE SEQUENCE [LARGE SCALE GENOMIC DNA]</scope>
</reference>
<dbReference type="GO" id="GO:0016139">
    <property type="term" value="P:glycoside catabolic process"/>
    <property type="evidence" value="ECO:0007669"/>
    <property type="project" value="TreeGrafter"/>
</dbReference>
<comment type="subcellular location">
    <subcellularLocation>
        <location evidence="1">Lysosome</location>
    </subcellularLocation>
</comment>
<keyword evidence="7" id="KW-0443">Lipid metabolism</keyword>
<feature type="domain" description="Alpha-L-fucosidase C-terminal" evidence="14">
    <location>
        <begin position="143"/>
        <end position="224"/>
    </location>
</feature>
<evidence type="ECO:0000256" key="5">
    <source>
        <dbReference type="ARBA" id="ARBA00022729"/>
    </source>
</evidence>
<dbReference type="GO" id="GO:0006629">
    <property type="term" value="P:lipid metabolic process"/>
    <property type="evidence" value="ECO:0007669"/>
    <property type="project" value="UniProtKB-KW"/>
</dbReference>
<comment type="similarity">
    <text evidence="2">Belongs to the glycosyl hydrolase 29 family.</text>
</comment>
<evidence type="ECO:0000259" key="13">
    <source>
        <dbReference type="Pfam" id="PF01120"/>
    </source>
</evidence>
<evidence type="ECO:0000256" key="3">
    <source>
        <dbReference type="ARBA" id="ARBA00012662"/>
    </source>
</evidence>
<dbReference type="SUPFAM" id="SSF51445">
    <property type="entry name" value="(Trans)glycosidases"/>
    <property type="match status" value="1"/>
</dbReference>
<evidence type="ECO:0000313" key="16">
    <source>
        <dbReference type="Proteomes" id="UP000694558"/>
    </source>
</evidence>
<evidence type="ECO:0000256" key="4">
    <source>
        <dbReference type="ARBA" id="ARBA00014025"/>
    </source>
</evidence>
<keyword evidence="9" id="KW-0326">Glycosidase</keyword>
<dbReference type="GeneTree" id="ENSGT00440000035378"/>
<dbReference type="GO" id="GO:0006004">
    <property type="term" value="P:fucose metabolic process"/>
    <property type="evidence" value="ECO:0007669"/>
    <property type="project" value="TreeGrafter"/>
</dbReference>
<keyword evidence="6" id="KW-0378">Hydrolase</keyword>